<evidence type="ECO:0000313" key="3">
    <source>
        <dbReference type="Proteomes" id="UP000007305"/>
    </source>
</evidence>
<reference evidence="2" key="2">
    <citation type="submission" date="2019-07" db="EMBL/GenBank/DDBJ databases">
        <authorList>
            <person name="Seetharam A."/>
            <person name="Woodhouse M."/>
            <person name="Cannon E."/>
        </authorList>
    </citation>
    <scope>NUCLEOTIDE SEQUENCE [LARGE SCALE GENOMIC DNA]</scope>
    <source>
        <strain evidence="2">cv. B73</strain>
    </source>
</reference>
<accession>A0A804LE29</accession>
<dbReference type="InParanoid" id="A0A804LE29"/>
<reference evidence="2" key="3">
    <citation type="submission" date="2021-05" db="UniProtKB">
        <authorList>
            <consortium name="EnsemblPlants"/>
        </authorList>
    </citation>
    <scope>IDENTIFICATION</scope>
    <source>
        <strain evidence="2">cv. B73</strain>
    </source>
</reference>
<keyword evidence="3" id="KW-1185">Reference proteome</keyword>
<reference evidence="3" key="1">
    <citation type="submission" date="2015-12" db="EMBL/GenBank/DDBJ databases">
        <title>Update maize B73 reference genome by single molecule sequencing technologies.</title>
        <authorList>
            <consortium name="Maize Genome Sequencing Project"/>
            <person name="Ware D."/>
        </authorList>
    </citation>
    <scope>NUCLEOTIDE SEQUENCE [LARGE SCALE GENOMIC DNA]</scope>
    <source>
        <strain evidence="3">cv. B73</strain>
    </source>
</reference>
<organism evidence="2 3">
    <name type="scientific">Zea mays</name>
    <name type="common">Maize</name>
    <dbReference type="NCBI Taxonomy" id="4577"/>
    <lineage>
        <taxon>Eukaryota</taxon>
        <taxon>Viridiplantae</taxon>
        <taxon>Streptophyta</taxon>
        <taxon>Embryophyta</taxon>
        <taxon>Tracheophyta</taxon>
        <taxon>Spermatophyta</taxon>
        <taxon>Magnoliopsida</taxon>
        <taxon>Liliopsida</taxon>
        <taxon>Poales</taxon>
        <taxon>Poaceae</taxon>
        <taxon>PACMAD clade</taxon>
        <taxon>Panicoideae</taxon>
        <taxon>Andropogonodae</taxon>
        <taxon>Andropogoneae</taxon>
        <taxon>Tripsacinae</taxon>
        <taxon>Zea</taxon>
    </lineage>
</organism>
<feature type="compositionally biased region" description="Low complexity" evidence="1">
    <location>
        <begin position="65"/>
        <end position="79"/>
    </location>
</feature>
<name>A0A804LE29_MAIZE</name>
<proteinExistence type="predicted"/>
<dbReference type="Proteomes" id="UP000007305">
    <property type="component" value="Chromosome 1"/>
</dbReference>
<dbReference type="AlphaFoldDB" id="A0A804LE29"/>
<dbReference type="Gramene" id="Zm00001eb004740_T001">
    <property type="protein sequence ID" value="Zm00001eb004740_P001"/>
    <property type="gene ID" value="Zm00001eb004740"/>
</dbReference>
<protein>
    <submittedName>
        <fullName evidence="2">Uncharacterized protein</fullName>
    </submittedName>
</protein>
<evidence type="ECO:0000313" key="2">
    <source>
        <dbReference type="EnsemblPlants" id="Zm00001eb004740_P001"/>
    </source>
</evidence>
<evidence type="ECO:0000256" key="1">
    <source>
        <dbReference type="SAM" id="MobiDB-lite"/>
    </source>
</evidence>
<feature type="region of interest" description="Disordered" evidence="1">
    <location>
        <begin position="24"/>
        <end position="143"/>
    </location>
</feature>
<dbReference type="EnsemblPlants" id="Zm00001eb004740_T001">
    <property type="protein sequence ID" value="Zm00001eb004740_P001"/>
    <property type="gene ID" value="Zm00001eb004740"/>
</dbReference>
<sequence>MYSGLRHGGRWRPRFLRLARAASAAAATRRRRRSSRPTKTGGRRCSTARYALVGRATSKADRKSTSTSTRSRPARSDAAGRSTSRYAWSPAGWDGDLSQRERQTAASWPAARRDPASRRSRSRLRAPDARWRSTSVDTSASRLRSRRLAQWTSPCTHARSSVSLGKEDANNSERSHQYGSTVLYCCADYLDCLRDVSGRGVGGSRAVLVVGGVAGVEAVAAPRGRCRPLGSAAAAAVLQEAPHHAVQAQRARLRQLILVPATGRRRREALGRRDPQQLALEEALQPRLGRRRGGRIDLRGPHIRTAQKADQARRLAVADWQWHSGTGAVGLGLLCRSPQAYTPVPVAGD</sequence>